<accession>A0A0J8Y4C0</accession>
<comment type="caution">
    <text evidence="1">The sequence shown here is derived from an EMBL/GenBank/DDBJ whole genome shotgun (WGS) entry which is preliminary data.</text>
</comment>
<evidence type="ECO:0000313" key="2">
    <source>
        <dbReference type="Proteomes" id="UP000240481"/>
    </source>
</evidence>
<evidence type="ECO:0000313" key="1">
    <source>
        <dbReference type="EMBL" id="PSW27167.1"/>
    </source>
</evidence>
<organism evidence="1 2">
    <name type="scientific">Photobacterium swingsii</name>
    <dbReference type="NCBI Taxonomy" id="680026"/>
    <lineage>
        <taxon>Bacteria</taxon>
        <taxon>Pseudomonadati</taxon>
        <taxon>Pseudomonadota</taxon>
        <taxon>Gammaproteobacteria</taxon>
        <taxon>Vibrionales</taxon>
        <taxon>Vibrionaceae</taxon>
        <taxon>Photobacterium</taxon>
    </lineage>
</organism>
<proteinExistence type="predicted"/>
<reference evidence="1 2" key="1">
    <citation type="submission" date="2018-01" db="EMBL/GenBank/DDBJ databases">
        <title>Whole genome sequencing of Histamine producing bacteria.</title>
        <authorList>
            <person name="Butler K."/>
        </authorList>
    </citation>
    <scope>NUCLEOTIDE SEQUENCE [LARGE SCALE GENOMIC DNA]</scope>
    <source>
        <strain evidence="1 2">DSM 24669</strain>
    </source>
</reference>
<dbReference type="Proteomes" id="UP000240481">
    <property type="component" value="Unassembled WGS sequence"/>
</dbReference>
<keyword evidence="2" id="KW-1185">Reference proteome</keyword>
<protein>
    <submittedName>
        <fullName evidence="1">Uncharacterized protein</fullName>
    </submittedName>
</protein>
<dbReference type="AlphaFoldDB" id="A0A0J8Y4C0"/>
<sequence>MTGYTMIQNRIRSLIQLCRVVELNANDEKVQACIAAVALDDSLEVNMQGEALLSAFRSQALPFINALKRTTEFSETMAMLREELCNN</sequence>
<name>A0A0J8Y4C0_9GAMM</name>
<gene>
    <name evidence="1" type="ORF">C9I94_04130</name>
</gene>
<dbReference type="EMBL" id="PYLZ01000001">
    <property type="protein sequence ID" value="PSW27167.1"/>
    <property type="molecule type" value="Genomic_DNA"/>
</dbReference>